<comment type="similarity">
    <text evidence="3">Belongs to the lysine N(6)-hydroxylase/L-ornithine N(5)-oxygenase family.</text>
</comment>
<keyword evidence="9" id="KW-0560">Oxidoreductase</keyword>
<evidence type="ECO:0000256" key="2">
    <source>
        <dbReference type="ARBA" id="ARBA00005102"/>
    </source>
</evidence>
<comment type="caution">
    <text evidence="16">The sequence shown here is derived from an EMBL/GenBank/DDBJ whole genome shotgun (WGS) entry which is preliminary data.</text>
</comment>
<keyword evidence="8" id="KW-0521">NADP</keyword>
<dbReference type="SUPFAM" id="SSF51905">
    <property type="entry name" value="FAD/NAD(P)-binding domain"/>
    <property type="match status" value="2"/>
</dbReference>
<dbReference type="EC" id="1.14.13.59" evidence="4"/>
<evidence type="ECO:0000256" key="12">
    <source>
        <dbReference type="ARBA" id="ARBA00031158"/>
    </source>
</evidence>
<comment type="pathway">
    <text evidence="2">Siderophore biosynthesis; mycobactin biosynthesis.</text>
</comment>
<dbReference type="InterPro" id="IPR036188">
    <property type="entry name" value="FAD/NAD-bd_sf"/>
</dbReference>
<sequence length="447" mass="49077">MLEHLDLVGIGAGPSNLSVAALSAPVGRLRCKFLDRQPTQRWYPGLMLSAAVLQVSHLKDLVTLVDPTSRYTFLNFLARTGRLHRFASLHTPLIARREYESYLRWVSDQLDEVQFGCAVEEVTFDGQAFRVESTRGTYAAQHLSIGVGPRPYVPELATGTLGEDVFHSSDFGYHTDSLAGRDVVVVGGGQSGAEVVEHLLQRSGRDAVGSLTWASRRIGFQPLDESPFTNEWFHPDYVRYFHGLSQSRRSELLDAQQLASDGISKGLLESIYRRLYHNDFVDSDRIRTTLLPGRELTGLCRGPGGKGWRTTLTHIDTGEIDSVGADIVVLATGYHFPLPEFLHTLGGRIARTNCGLPQLAADYSVSWAGPAGNKMFFLNAGKLSHGIADPNLSLASWRAATVLNTITETPLYPDLRSSTCSWDVADRAATHPPVDSGVDLLTESSRQ</sequence>
<keyword evidence="10 16" id="KW-0503">Monooxygenase</keyword>
<dbReference type="RefSeq" id="WP_105423517.1">
    <property type="nucleotide sequence ID" value="NZ_PUIO01000090.1"/>
</dbReference>
<dbReference type="PRINTS" id="PR00368">
    <property type="entry name" value="FADPNR"/>
</dbReference>
<dbReference type="InterPro" id="IPR025700">
    <property type="entry name" value="Lys/Orn_oxygenase"/>
</dbReference>
<dbReference type="Gene3D" id="3.50.50.60">
    <property type="entry name" value="FAD/NAD(P)-binding domain"/>
    <property type="match status" value="1"/>
</dbReference>
<evidence type="ECO:0000256" key="14">
    <source>
        <dbReference type="ARBA" id="ARBA00032738"/>
    </source>
</evidence>
<dbReference type="Proteomes" id="UP000239290">
    <property type="component" value="Unassembled WGS sequence"/>
</dbReference>
<keyword evidence="7" id="KW-0274">FAD</keyword>
<dbReference type="AlphaFoldDB" id="A0A2S8IHQ0"/>
<dbReference type="PANTHER" id="PTHR42802">
    <property type="entry name" value="MONOOXYGENASE"/>
    <property type="match status" value="1"/>
</dbReference>
<name>A0A2S8IHQ0_RHOOP</name>
<dbReference type="Pfam" id="PF13434">
    <property type="entry name" value="Lys_Orn_oxgnase"/>
    <property type="match status" value="1"/>
</dbReference>
<proteinExistence type="inferred from homology"/>
<evidence type="ECO:0000256" key="6">
    <source>
        <dbReference type="ARBA" id="ARBA00022630"/>
    </source>
</evidence>
<dbReference type="EMBL" id="PUIO01000090">
    <property type="protein sequence ID" value="PQP14300.1"/>
    <property type="molecule type" value="Genomic_DNA"/>
</dbReference>
<evidence type="ECO:0000256" key="7">
    <source>
        <dbReference type="ARBA" id="ARBA00022827"/>
    </source>
</evidence>
<comment type="catalytic activity">
    <reaction evidence="15">
        <text>L-lysine + NADPH + O2 = N(6)-hydroxy-L-lysine + NADP(+) + H2O</text>
        <dbReference type="Rhea" id="RHEA:23228"/>
        <dbReference type="ChEBI" id="CHEBI:15377"/>
        <dbReference type="ChEBI" id="CHEBI:15379"/>
        <dbReference type="ChEBI" id="CHEBI:32551"/>
        <dbReference type="ChEBI" id="CHEBI:57783"/>
        <dbReference type="ChEBI" id="CHEBI:57820"/>
        <dbReference type="ChEBI" id="CHEBI:58349"/>
        <dbReference type="EC" id="1.14.13.59"/>
    </reaction>
</comment>
<dbReference type="GO" id="GO:0047091">
    <property type="term" value="F:L-lysine 6-monooxygenase (NADPH) activity"/>
    <property type="evidence" value="ECO:0007669"/>
    <property type="project" value="UniProtKB-EC"/>
</dbReference>
<gene>
    <name evidence="16" type="ORF">C5613_41090</name>
</gene>
<evidence type="ECO:0000256" key="13">
    <source>
        <dbReference type="ARBA" id="ARBA00032493"/>
    </source>
</evidence>
<evidence type="ECO:0000256" key="10">
    <source>
        <dbReference type="ARBA" id="ARBA00023033"/>
    </source>
</evidence>
<evidence type="ECO:0000313" key="17">
    <source>
        <dbReference type="Proteomes" id="UP000239290"/>
    </source>
</evidence>
<evidence type="ECO:0000256" key="9">
    <source>
        <dbReference type="ARBA" id="ARBA00023002"/>
    </source>
</evidence>
<evidence type="ECO:0000256" key="3">
    <source>
        <dbReference type="ARBA" id="ARBA00007588"/>
    </source>
</evidence>
<dbReference type="PANTHER" id="PTHR42802:SF1">
    <property type="entry name" value="L-ORNITHINE N(5)-MONOOXYGENASE"/>
    <property type="match status" value="1"/>
</dbReference>
<evidence type="ECO:0000256" key="8">
    <source>
        <dbReference type="ARBA" id="ARBA00022857"/>
    </source>
</evidence>
<evidence type="ECO:0000256" key="1">
    <source>
        <dbReference type="ARBA" id="ARBA00001974"/>
    </source>
</evidence>
<reference evidence="17" key="1">
    <citation type="submission" date="2018-02" db="EMBL/GenBank/DDBJ databases">
        <title>Draft genome sequencing of Rhodococcus opacus KU647198.</title>
        <authorList>
            <person name="Zheng B.-X."/>
        </authorList>
    </citation>
    <scope>NUCLEOTIDE SEQUENCE [LARGE SCALE GENOMIC DNA]</scope>
    <source>
        <strain evidence="17">04-OD7</strain>
    </source>
</reference>
<comment type="cofactor">
    <cofactor evidence="1">
        <name>FAD</name>
        <dbReference type="ChEBI" id="CHEBI:57692"/>
    </cofactor>
</comment>
<protein>
    <recommendedName>
        <fullName evidence="5">L-lysine N6-monooxygenase MbtG</fullName>
        <ecNumber evidence="4">1.14.13.59</ecNumber>
    </recommendedName>
    <alternativeName>
        <fullName evidence="14">Lysine 6-N-hydroxylase</fullName>
    </alternativeName>
    <alternativeName>
        <fullName evidence="13">Lysine N6-hydroxylase</fullName>
    </alternativeName>
    <alternativeName>
        <fullName evidence="11">Lysine-N-oxygenase</fullName>
    </alternativeName>
    <alternativeName>
        <fullName evidence="12">Mycobactin synthase protein G</fullName>
    </alternativeName>
</protein>
<keyword evidence="6" id="KW-0285">Flavoprotein</keyword>
<accession>A0A2S8IHQ0</accession>
<organism evidence="16 17">
    <name type="scientific">Rhodococcus opacus</name>
    <name type="common">Nocardia opaca</name>
    <dbReference type="NCBI Taxonomy" id="37919"/>
    <lineage>
        <taxon>Bacteria</taxon>
        <taxon>Bacillati</taxon>
        <taxon>Actinomycetota</taxon>
        <taxon>Actinomycetes</taxon>
        <taxon>Mycobacteriales</taxon>
        <taxon>Nocardiaceae</taxon>
        <taxon>Rhodococcus</taxon>
    </lineage>
</organism>
<evidence type="ECO:0000256" key="11">
    <source>
        <dbReference type="ARBA" id="ARBA00029939"/>
    </source>
</evidence>
<evidence type="ECO:0000256" key="5">
    <source>
        <dbReference type="ARBA" id="ARBA00016406"/>
    </source>
</evidence>
<evidence type="ECO:0000256" key="15">
    <source>
        <dbReference type="ARBA" id="ARBA00048407"/>
    </source>
</evidence>
<evidence type="ECO:0000313" key="16">
    <source>
        <dbReference type="EMBL" id="PQP14300.1"/>
    </source>
</evidence>
<evidence type="ECO:0000256" key="4">
    <source>
        <dbReference type="ARBA" id="ARBA00013076"/>
    </source>
</evidence>